<protein>
    <submittedName>
        <fullName evidence="3">AAA-like domain protein</fullName>
    </submittedName>
</protein>
<evidence type="ECO:0000313" key="3">
    <source>
        <dbReference type="EMBL" id="OIQ93536.1"/>
    </source>
</evidence>
<feature type="compositionally biased region" description="Basic and acidic residues" evidence="1">
    <location>
        <begin position="524"/>
        <end position="533"/>
    </location>
</feature>
<gene>
    <name evidence="3" type="ORF">GALL_244960</name>
</gene>
<dbReference type="InterPro" id="IPR027417">
    <property type="entry name" value="P-loop_NTPase"/>
</dbReference>
<feature type="domain" description="AAA+ ATPase" evidence="2">
    <location>
        <begin position="114"/>
        <end position="395"/>
    </location>
</feature>
<proteinExistence type="predicted"/>
<dbReference type="EMBL" id="MLJW01000205">
    <property type="protein sequence ID" value="OIQ93536.1"/>
    <property type="molecule type" value="Genomic_DNA"/>
</dbReference>
<feature type="region of interest" description="Disordered" evidence="1">
    <location>
        <begin position="476"/>
        <end position="533"/>
    </location>
</feature>
<organism evidence="3">
    <name type="scientific">mine drainage metagenome</name>
    <dbReference type="NCBI Taxonomy" id="410659"/>
    <lineage>
        <taxon>unclassified sequences</taxon>
        <taxon>metagenomes</taxon>
        <taxon>ecological metagenomes</taxon>
    </lineage>
</organism>
<dbReference type="InterPro" id="IPR003593">
    <property type="entry name" value="AAA+_ATPase"/>
</dbReference>
<dbReference type="InterPro" id="IPR051162">
    <property type="entry name" value="T4SS_component"/>
</dbReference>
<name>A0A1J5RBS7_9ZZZZ</name>
<evidence type="ECO:0000259" key="2">
    <source>
        <dbReference type="SMART" id="SM00382"/>
    </source>
</evidence>
<dbReference type="InterPro" id="IPR032689">
    <property type="entry name" value="TraG-D_C"/>
</dbReference>
<dbReference type="SUPFAM" id="SSF52540">
    <property type="entry name" value="P-loop containing nucleoside triphosphate hydrolases"/>
    <property type="match status" value="1"/>
</dbReference>
<dbReference type="Gene3D" id="3.40.50.300">
    <property type="entry name" value="P-loop containing nucleotide triphosphate hydrolases"/>
    <property type="match status" value="2"/>
</dbReference>
<dbReference type="Pfam" id="PF01935">
    <property type="entry name" value="DUF87"/>
    <property type="match status" value="1"/>
</dbReference>
<dbReference type="PANTHER" id="PTHR30121:SF6">
    <property type="entry name" value="SLR6007 PROTEIN"/>
    <property type="match status" value="1"/>
</dbReference>
<dbReference type="SMART" id="SM00382">
    <property type="entry name" value="AAA"/>
    <property type="match status" value="1"/>
</dbReference>
<dbReference type="InterPro" id="IPR002789">
    <property type="entry name" value="HerA_central"/>
</dbReference>
<dbReference type="AlphaFoldDB" id="A0A1J5RBS7"/>
<dbReference type="PANTHER" id="PTHR30121">
    <property type="entry name" value="UNCHARACTERIZED PROTEIN YJGR-RELATED"/>
    <property type="match status" value="1"/>
</dbReference>
<evidence type="ECO:0000256" key="1">
    <source>
        <dbReference type="SAM" id="MobiDB-lite"/>
    </source>
</evidence>
<comment type="caution">
    <text evidence="3">The sequence shown here is derived from an EMBL/GenBank/DDBJ whole genome shotgun (WGS) entry which is preliminary data.</text>
</comment>
<sequence>MNFLSRIFRAFRNFLLIFGAAYLAGKLLNIFNHPALASLSEVGGFLLAVYLAWDALTYKGGVKSSVADVKTDAANLKKLARGFDPERYINLKKGIFLGLDGNRKPVYYPRHVVDKNHIEILGETGVGKSSLAGVLLSQLAAAGETVVVFDAKVDKKLPGVLVRMGKKFDFPVYIVDLRPKTGTGPQLNPFKGCSREEVEELLQVSMDLGKSDDAAVDFHRGNDREGTEWIAETCEDGGADLLSLVSAGSRDERVTGQQNLWRQLRQLGRVKAFHTKGGLDLSAVLNKPGVLYLFGSTTRHEVISGQKLILQRVLQILEERTDQSRPVCLLLDELKYLLSPAALRAAGVIRDRNCHLVFAHQSLGDLDDCPGLSPKAVKGAIWGNAGLKFVYKLPDAETAHQLEAMCGQTAAETASITKSAQGESVSKRAEKRAHMPAHIFTHLPKPETSEASVGVVIGRGPAFFLSTRWLKSGPTPAPVIVRESGPEPHAELPATLDDDQEPPAEQQDNADAEPTRSTANDLSDLLRDLSRPR</sequence>
<reference evidence="3" key="1">
    <citation type="submission" date="2016-10" db="EMBL/GenBank/DDBJ databases">
        <title>Sequence of Gallionella enrichment culture.</title>
        <authorList>
            <person name="Poehlein A."/>
            <person name="Muehling M."/>
            <person name="Daniel R."/>
        </authorList>
    </citation>
    <scope>NUCLEOTIDE SEQUENCE</scope>
</reference>
<dbReference type="Pfam" id="PF12696">
    <property type="entry name" value="TraG-D_C"/>
    <property type="match status" value="1"/>
</dbReference>
<accession>A0A1J5RBS7</accession>